<evidence type="ECO:0000313" key="3">
    <source>
        <dbReference type="Proteomes" id="UP000324585"/>
    </source>
</evidence>
<dbReference type="EMBL" id="VRMN01000006">
    <property type="protein sequence ID" value="KAA8493512.1"/>
    <property type="molecule type" value="Genomic_DNA"/>
</dbReference>
<organism evidence="2 3">
    <name type="scientific">Porphyridium purpureum</name>
    <name type="common">Red alga</name>
    <name type="synonym">Porphyridium cruentum</name>
    <dbReference type="NCBI Taxonomy" id="35688"/>
    <lineage>
        <taxon>Eukaryota</taxon>
        <taxon>Rhodophyta</taxon>
        <taxon>Bangiophyceae</taxon>
        <taxon>Porphyridiales</taxon>
        <taxon>Porphyridiaceae</taxon>
        <taxon>Porphyridium</taxon>
    </lineage>
</organism>
<dbReference type="AlphaFoldDB" id="A0A5J4YRS5"/>
<sequence>MARMSALGTPHGRAPRVHTMCAQNAGRHSCAAVNEIRFKCLDHSAPPPCTRAPRLRSSLESIQEADEDAASEHAAAGRMEDADEQAFGQLLRSCSARLEASEILMHDVLGEQGASSETLL</sequence>
<accession>A0A5J4YRS5</accession>
<feature type="region of interest" description="Disordered" evidence="1">
    <location>
        <begin position="60"/>
        <end position="81"/>
    </location>
</feature>
<keyword evidence="3" id="KW-1185">Reference proteome</keyword>
<proteinExistence type="predicted"/>
<comment type="caution">
    <text evidence="2">The sequence shown here is derived from an EMBL/GenBank/DDBJ whole genome shotgun (WGS) entry which is preliminary data.</text>
</comment>
<dbReference type="Proteomes" id="UP000324585">
    <property type="component" value="Unassembled WGS sequence"/>
</dbReference>
<reference evidence="3" key="1">
    <citation type="journal article" date="2019" name="Nat. Commun.">
        <title>Expansion of phycobilisome linker gene families in mesophilic red algae.</title>
        <authorList>
            <person name="Lee J."/>
            <person name="Kim D."/>
            <person name="Bhattacharya D."/>
            <person name="Yoon H.S."/>
        </authorList>
    </citation>
    <scope>NUCLEOTIDE SEQUENCE [LARGE SCALE GENOMIC DNA]</scope>
    <source>
        <strain evidence="3">CCMP 1328</strain>
    </source>
</reference>
<name>A0A5J4YRS5_PORPP</name>
<evidence type="ECO:0000313" key="2">
    <source>
        <dbReference type="EMBL" id="KAA8493512.1"/>
    </source>
</evidence>
<protein>
    <submittedName>
        <fullName evidence="2">Uncharacterized protein</fullName>
    </submittedName>
</protein>
<gene>
    <name evidence="2" type="ORF">FVE85_4649</name>
</gene>
<evidence type="ECO:0000256" key="1">
    <source>
        <dbReference type="SAM" id="MobiDB-lite"/>
    </source>
</evidence>